<dbReference type="Proteomes" id="UP000245410">
    <property type="component" value="Unassembled WGS sequence"/>
</dbReference>
<protein>
    <submittedName>
        <fullName evidence="3">Serine/threonine-protein phosphatase</fullName>
    </submittedName>
</protein>
<name>A0A317D313_9ACTN</name>
<gene>
    <name evidence="3" type="ORF">DKT68_13095</name>
</gene>
<comment type="caution">
    <text evidence="3">The sequence shown here is derived from an EMBL/GenBank/DDBJ whole genome shotgun (WGS) entry which is preliminary data.</text>
</comment>
<dbReference type="OrthoDB" id="3280057at2"/>
<dbReference type="Gene3D" id="3.60.40.10">
    <property type="entry name" value="PPM-type phosphatase domain"/>
    <property type="match status" value="1"/>
</dbReference>
<dbReference type="RefSeq" id="WP_109817687.1">
    <property type="nucleotide sequence ID" value="NZ_QGKR01000182.1"/>
</dbReference>
<keyword evidence="4" id="KW-1185">Reference proteome</keyword>
<dbReference type="Pfam" id="PF07228">
    <property type="entry name" value="SpoIIE"/>
    <property type="match status" value="1"/>
</dbReference>
<dbReference type="InterPro" id="IPR001932">
    <property type="entry name" value="PPM-type_phosphatase-like_dom"/>
</dbReference>
<reference evidence="3 4" key="1">
    <citation type="submission" date="2018-05" db="EMBL/GenBank/DDBJ databases">
        <title>Micromonospora atacamensis sp. nov., a novel actinobacteria isolated from high altitude Atacama Desert soil.</title>
        <authorList>
            <person name="Carro L."/>
            <person name="Golinska P."/>
            <person name="Klenk H.-P."/>
            <person name="Goodfellow M."/>
        </authorList>
    </citation>
    <scope>NUCLEOTIDE SEQUENCE [LARGE SCALE GENOMIC DNA]</scope>
    <source>
        <strain evidence="3 4">5R2A7</strain>
    </source>
</reference>
<dbReference type="PANTHER" id="PTHR43156:SF2">
    <property type="entry name" value="STAGE II SPORULATION PROTEIN E"/>
    <property type="match status" value="1"/>
</dbReference>
<accession>A0A317D313</accession>
<dbReference type="AlphaFoldDB" id="A0A317D313"/>
<evidence type="ECO:0000259" key="2">
    <source>
        <dbReference type="SMART" id="SM00331"/>
    </source>
</evidence>
<dbReference type="InterPro" id="IPR036457">
    <property type="entry name" value="PPM-type-like_dom_sf"/>
</dbReference>
<evidence type="ECO:0000313" key="3">
    <source>
        <dbReference type="EMBL" id="PWR09271.1"/>
    </source>
</evidence>
<dbReference type="EMBL" id="QGKR01000182">
    <property type="protein sequence ID" value="PWR09271.1"/>
    <property type="molecule type" value="Genomic_DNA"/>
</dbReference>
<organism evidence="3 4">
    <name type="scientific">Micromonospora acroterricola</name>
    <dbReference type="NCBI Taxonomy" id="2202421"/>
    <lineage>
        <taxon>Bacteria</taxon>
        <taxon>Bacillati</taxon>
        <taxon>Actinomycetota</taxon>
        <taxon>Actinomycetes</taxon>
        <taxon>Micromonosporales</taxon>
        <taxon>Micromonosporaceae</taxon>
        <taxon>Micromonospora</taxon>
    </lineage>
</organism>
<dbReference type="SUPFAM" id="SSF81606">
    <property type="entry name" value="PP2C-like"/>
    <property type="match status" value="1"/>
</dbReference>
<dbReference type="GO" id="GO:0016791">
    <property type="term" value="F:phosphatase activity"/>
    <property type="evidence" value="ECO:0007669"/>
    <property type="project" value="TreeGrafter"/>
</dbReference>
<keyword evidence="1" id="KW-0378">Hydrolase</keyword>
<evidence type="ECO:0000256" key="1">
    <source>
        <dbReference type="ARBA" id="ARBA00022801"/>
    </source>
</evidence>
<dbReference type="SMART" id="SM00331">
    <property type="entry name" value="PP2C_SIG"/>
    <property type="match status" value="1"/>
</dbReference>
<dbReference type="PANTHER" id="PTHR43156">
    <property type="entry name" value="STAGE II SPORULATION PROTEIN E-RELATED"/>
    <property type="match status" value="1"/>
</dbReference>
<evidence type="ECO:0000313" key="4">
    <source>
        <dbReference type="Proteomes" id="UP000245410"/>
    </source>
</evidence>
<proteinExistence type="predicted"/>
<sequence>MSGATDRLWLDALTDILARSHLFQPGELAEAVDAAVAPLGIRTTIHLVDEEQRTLRTVPQEGRPASEPIPLDVTLPGRVFCLVQTLPLSDGAGWWVPMVDGTDRLGVVEFAFPGGVDTDDEVTRQRCETMAGLIGHLITVAAPKGDFLFQVRRARPMSNSAELLTQMLPPLTSSCARLTISAILEPRYDVGGDGYDYAVDGPLARMTVFDAVGHGLRAGLALTVAMIAIRAARRAGHGLYDQARAADAALLEQFDDARFVTAVLTELNLDTGMLRYINAGHPAPLLLRGARLVRELPAGHRMPLGLDDPGVQVGEEMLEPGDRLLLYSDGVTEARDAHGEMFGTERLINHAERHAASALPAPETLRRLAHAVTAHHDGPAVDDATLLLAEWSPRAVRRTLP</sequence>
<dbReference type="InterPro" id="IPR052016">
    <property type="entry name" value="Bact_Sigma-Reg"/>
</dbReference>
<feature type="domain" description="PPM-type phosphatase" evidence="2">
    <location>
        <begin position="175"/>
        <end position="391"/>
    </location>
</feature>